<protein>
    <recommendedName>
        <fullName evidence="3">Carboxy-S-adenosyl-L-methionine synthase</fullName>
        <shortName evidence="3">Cx-SAM synthase</shortName>
        <ecNumber evidence="3">2.1.3.-</ecNumber>
    </recommendedName>
</protein>
<evidence type="ECO:0000256" key="1">
    <source>
        <dbReference type="ARBA" id="ARBA00022679"/>
    </source>
</evidence>
<dbReference type="NCBIfam" id="TIGR00740">
    <property type="entry name" value="carboxy-S-adenosyl-L-methionine synthase CmoA"/>
    <property type="match status" value="1"/>
</dbReference>
<dbReference type="PIRSF" id="PIRSF006325">
    <property type="entry name" value="MeTrfase_bac"/>
    <property type="match status" value="1"/>
</dbReference>
<sequence length="246" mass="28196">MSQDTIYSKKLPSVPPFEFNENVAGVFNDMIHRSVPLYRETVKRQAQLAARFYKENTSIIDLGCSNGNFGMRLLHEMGKRPLRMVAVDNSAPMLAIYQERLDNHPAGDQIELIRANIQDLDLEPASVVVLNLTLQFLPVAERDALIARIYDALIPGGILLITEKVIHEEQVLTDLQQEFYYRFKGENGYSNLEISQKRDALENVLIPETVETHTARFNAAGFTKVDTWQKWFHFTSFICMKDEKET</sequence>
<dbReference type="RefSeq" id="WP_180145770.1">
    <property type="nucleotide sequence ID" value="NZ_CAADHO010000012.1"/>
</dbReference>
<feature type="binding site" evidence="3 4">
    <location>
        <position position="38"/>
    </location>
    <ligand>
        <name>S-adenosyl-L-methionine</name>
        <dbReference type="ChEBI" id="CHEBI:59789"/>
    </ligand>
</feature>
<dbReference type="HAMAP" id="MF_01589">
    <property type="entry name" value="Cx_SAM_synthase"/>
    <property type="match status" value="1"/>
</dbReference>
<name>A0A4U8YT07_9BACT</name>
<dbReference type="AlphaFoldDB" id="A0A4U8YT07"/>
<dbReference type="InterPro" id="IPR005271">
    <property type="entry name" value="CmoA"/>
</dbReference>
<dbReference type="Gene3D" id="3.40.50.150">
    <property type="entry name" value="Vaccinia Virus protein VP39"/>
    <property type="match status" value="1"/>
</dbReference>
<comment type="function">
    <text evidence="3">Catalyzes the conversion of S-adenosyl-L-methionine (SAM) to carboxy-S-adenosyl-L-methionine (Cx-SAM).</text>
</comment>
<feature type="binding site" evidence="3">
    <location>
        <position position="198"/>
    </location>
    <ligand>
        <name>S-adenosyl-L-methionine</name>
        <dbReference type="ChEBI" id="CHEBI:59789"/>
    </ligand>
</feature>
<comment type="caution">
    <text evidence="3">Lacks conserved residue(s) required for the propagation of feature annotation.</text>
</comment>
<reference evidence="6 7" key="1">
    <citation type="submission" date="2019-03" db="EMBL/GenBank/DDBJ databases">
        <authorList>
            <person name="Nijsse B."/>
        </authorList>
    </citation>
    <scope>NUCLEOTIDE SEQUENCE [LARGE SCALE GENOMIC DNA]</scope>
    <source>
        <strain evidence="6">Desulfoluna butyratoxydans MSL71</strain>
    </source>
</reference>
<organism evidence="6 7">
    <name type="scientific">Desulfoluna butyratoxydans</name>
    <dbReference type="NCBI Taxonomy" id="231438"/>
    <lineage>
        <taxon>Bacteria</taxon>
        <taxon>Pseudomonadati</taxon>
        <taxon>Thermodesulfobacteriota</taxon>
        <taxon>Desulfobacteria</taxon>
        <taxon>Desulfobacterales</taxon>
        <taxon>Desulfolunaceae</taxon>
        <taxon>Desulfoluna</taxon>
    </lineage>
</organism>
<dbReference type="InterPro" id="IPR041698">
    <property type="entry name" value="Methyltransf_25"/>
</dbReference>
<dbReference type="GO" id="GO:0002098">
    <property type="term" value="P:tRNA wobble uridine modification"/>
    <property type="evidence" value="ECO:0007669"/>
    <property type="project" value="InterPro"/>
</dbReference>
<evidence type="ECO:0000256" key="3">
    <source>
        <dbReference type="HAMAP-Rule" id="MF_01589"/>
    </source>
</evidence>
<feature type="binding site" evidence="3 4">
    <location>
        <position position="131"/>
    </location>
    <ligand>
        <name>S-adenosyl-L-methionine</name>
        <dbReference type="ChEBI" id="CHEBI:59789"/>
    </ligand>
</feature>
<evidence type="ECO:0000256" key="2">
    <source>
        <dbReference type="ARBA" id="ARBA00022691"/>
    </source>
</evidence>
<dbReference type="CDD" id="cd02440">
    <property type="entry name" value="AdoMet_MTases"/>
    <property type="match status" value="1"/>
</dbReference>
<dbReference type="EC" id="2.1.3.-" evidence="3"/>
<gene>
    <name evidence="3" type="primary">cmoA</name>
    <name evidence="6" type="ORF">MSL71_46260</name>
</gene>
<evidence type="ECO:0000313" key="7">
    <source>
        <dbReference type="Proteomes" id="UP000507962"/>
    </source>
</evidence>
<evidence type="ECO:0000256" key="4">
    <source>
        <dbReference type="PIRSR" id="PIRSR006325-1"/>
    </source>
</evidence>
<evidence type="ECO:0000259" key="5">
    <source>
        <dbReference type="Pfam" id="PF13649"/>
    </source>
</evidence>
<feature type="binding site" evidence="3 4">
    <location>
        <begin position="88"/>
        <end position="89"/>
    </location>
    <ligand>
        <name>S-adenosyl-L-methionine</name>
        <dbReference type="ChEBI" id="CHEBI:59789"/>
    </ligand>
</feature>
<dbReference type="InterPro" id="IPR029063">
    <property type="entry name" value="SAM-dependent_MTases_sf"/>
</dbReference>
<accession>A0A4U8YT07</accession>
<dbReference type="PANTHER" id="PTHR43861:SF2">
    <property type="entry name" value="CARBOXY-S-ADENOSYL-L-METHIONINE SYNTHASE"/>
    <property type="match status" value="1"/>
</dbReference>
<dbReference type="PANTHER" id="PTHR43861">
    <property type="entry name" value="TRANS-ACONITATE 2-METHYLTRANSFERASE-RELATED"/>
    <property type="match status" value="1"/>
</dbReference>
<dbReference type="SUPFAM" id="SSF53335">
    <property type="entry name" value="S-adenosyl-L-methionine-dependent methyltransferases"/>
    <property type="match status" value="1"/>
</dbReference>
<dbReference type="Proteomes" id="UP000507962">
    <property type="component" value="Unassembled WGS sequence"/>
</dbReference>
<keyword evidence="2 3" id="KW-0949">S-adenosyl-L-methionine</keyword>
<dbReference type="GO" id="GO:1904047">
    <property type="term" value="F:S-adenosyl-L-methionine binding"/>
    <property type="evidence" value="ECO:0007669"/>
    <property type="project" value="UniProtKB-UniRule"/>
</dbReference>
<evidence type="ECO:0000313" key="6">
    <source>
        <dbReference type="EMBL" id="VFQ46944.1"/>
    </source>
</evidence>
<proteinExistence type="inferred from homology"/>
<dbReference type="GO" id="GO:0016743">
    <property type="term" value="F:carboxyl- or carbamoyltransferase activity"/>
    <property type="evidence" value="ECO:0007669"/>
    <property type="project" value="UniProtKB-UniRule"/>
</dbReference>
<comment type="similarity">
    <text evidence="3">Belongs to the class I-like SAM-binding methyltransferase superfamily. Cx-SAM synthase family.</text>
</comment>
<keyword evidence="1 3" id="KW-0808">Transferase</keyword>
<comment type="catalytic activity">
    <reaction evidence="3">
        <text>prephenate + S-adenosyl-L-methionine = carboxy-S-adenosyl-L-methionine + 3-phenylpyruvate + H2O</text>
        <dbReference type="Rhea" id="RHEA:51692"/>
        <dbReference type="ChEBI" id="CHEBI:15377"/>
        <dbReference type="ChEBI" id="CHEBI:18005"/>
        <dbReference type="ChEBI" id="CHEBI:29934"/>
        <dbReference type="ChEBI" id="CHEBI:59789"/>
        <dbReference type="ChEBI" id="CHEBI:134278"/>
    </reaction>
</comment>
<feature type="domain" description="Methyltransferase" evidence="5">
    <location>
        <begin position="59"/>
        <end position="157"/>
    </location>
</feature>
<dbReference type="Pfam" id="PF13649">
    <property type="entry name" value="Methyltransf_25"/>
    <property type="match status" value="1"/>
</dbReference>
<keyword evidence="7" id="KW-1185">Reference proteome</keyword>
<dbReference type="EMBL" id="CAADHO010000012">
    <property type="protein sequence ID" value="VFQ46944.1"/>
    <property type="molecule type" value="Genomic_DNA"/>
</dbReference>
<feature type="binding site" evidence="3 4">
    <location>
        <begin position="63"/>
        <end position="65"/>
    </location>
    <ligand>
        <name>S-adenosyl-L-methionine</name>
        <dbReference type="ChEBI" id="CHEBI:59789"/>
    </ligand>
</feature>